<evidence type="ECO:0000313" key="17">
    <source>
        <dbReference type="EMBL" id="KTR26248.1"/>
    </source>
</evidence>
<dbReference type="RefSeq" id="WP_023468978.1">
    <property type="nucleotide sequence ID" value="NZ_FMYN01000001.1"/>
</dbReference>
<dbReference type="InterPro" id="IPR036611">
    <property type="entry name" value="Trigger_fac_ribosome-bd_sf"/>
</dbReference>
<reference evidence="17 20" key="2">
    <citation type="journal article" date="2016" name="Front. Microbiol.">
        <title>Genomic Resource of Rice Seed Associated Bacteria.</title>
        <authorList>
            <person name="Midha S."/>
            <person name="Bansal K."/>
            <person name="Sharma S."/>
            <person name="Kumar N."/>
            <person name="Patil P.P."/>
            <person name="Chaudhry V."/>
            <person name="Patil P.B."/>
        </authorList>
    </citation>
    <scope>NUCLEOTIDE SEQUENCE [LARGE SCALE GENOMIC DNA]</scope>
    <source>
        <strain evidence="17 20">RSA11</strain>
    </source>
</reference>
<dbReference type="SUPFAM" id="SSF54534">
    <property type="entry name" value="FKBP-like"/>
    <property type="match status" value="1"/>
</dbReference>
<dbReference type="Gene3D" id="1.10.3120.10">
    <property type="entry name" value="Trigger factor, C-terminal domain"/>
    <property type="match status" value="1"/>
</dbReference>
<evidence type="ECO:0000313" key="21">
    <source>
        <dbReference type="Proteomes" id="UP001387110"/>
    </source>
</evidence>
<comment type="domain">
    <text evidence="12">Consists of 3 domains; the N-terminus binds the ribosome, the middle domain has PPIase activity, while the C-terminus has intrinsic chaperone activity on its own.</text>
</comment>
<evidence type="ECO:0000256" key="3">
    <source>
        <dbReference type="ARBA" id="ARBA00013194"/>
    </source>
</evidence>
<evidence type="ECO:0000256" key="10">
    <source>
        <dbReference type="ARBA" id="ARBA00024849"/>
    </source>
</evidence>
<evidence type="ECO:0000256" key="8">
    <source>
        <dbReference type="ARBA" id="ARBA00023235"/>
    </source>
</evidence>
<evidence type="ECO:0000256" key="5">
    <source>
        <dbReference type="ARBA" id="ARBA00022618"/>
    </source>
</evidence>
<sequence length="430" mass="48125">MTAKWEKQSGSLGVLTYEAPAEAFDKAVDQAFKKVVKTLNTPGFRKGKMPRAMFNKMYGEEALYQDALDILYKDTIEGAVVESGIEPIALENIDVETLEKGKPVEFKITFVIEPEATLGEYKGLEYTAVETNVTDEDVDAELKTLQERGAELVVKEDGVIENGDTVVFDFAGFDGENQFDGGTAENYSLVIGSGNFIPGFEEQMVGLKTGEQKDLEVTFPEEYHEASLAGKPVTFKVTIHEVKAQELPELTDEFAKEMDEEVSSLDELKTKIRTRLENTRKQEADASMRDELVEAATKNATVDLPEVMVENEVERMVQEFTQRIQSQGIDLNMYFQLTGTTEEAMRSEMKEQAEERVKARLVLKQIVADEKIEVTDEETQTELQSMSELYNIPADQLETMLAPQGGLETLKGDLQFRKAIDVLVDNAKAK</sequence>
<reference evidence="16 19" key="1">
    <citation type="journal article" date="2015" name="Int. J. Syst. Evol. Microbiol.">
        <title>Exiguobacterium enclense sp. nov., isolated from sediment.</title>
        <authorList>
            <person name="Dastager S.G."/>
            <person name="Mawlankar R."/>
            <person name="Sonalkar V.V."/>
            <person name="Thorat M.N."/>
            <person name="Mual P."/>
            <person name="Verma A."/>
            <person name="Krishnamurthi S."/>
            <person name="Tang S.K."/>
            <person name="Li W.J."/>
        </authorList>
    </citation>
    <scope>NUCLEOTIDE SEQUENCE [LARGE SCALE GENOMIC DNA]</scope>
    <source>
        <strain evidence="16 19">NIO-1109</strain>
    </source>
</reference>
<evidence type="ECO:0000256" key="14">
    <source>
        <dbReference type="RuleBase" id="RU003914"/>
    </source>
</evidence>
<keyword evidence="7 12" id="KW-0143">Chaperone</keyword>
<evidence type="ECO:0000256" key="1">
    <source>
        <dbReference type="ARBA" id="ARBA00000971"/>
    </source>
</evidence>
<dbReference type="Pfam" id="PF05697">
    <property type="entry name" value="Trigger_N"/>
    <property type="match status" value="1"/>
</dbReference>
<dbReference type="InterPro" id="IPR037041">
    <property type="entry name" value="Trigger_fac_C_sf"/>
</dbReference>
<dbReference type="Pfam" id="PF05698">
    <property type="entry name" value="Trigger_C"/>
    <property type="match status" value="1"/>
</dbReference>
<keyword evidence="5 12" id="KW-0132">Cell division</keyword>
<dbReference type="Pfam" id="PF00254">
    <property type="entry name" value="FKBP_C"/>
    <property type="match status" value="1"/>
</dbReference>
<dbReference type="InterPro" id="IPR008881">
    <property type="entry name" value="Trigger_fac_ribosome-bd_bac"/>
</dbReference>
<dbReference type="EC" id="5.2.1.8" evidence="3 12"/>
<dbReference type="GO" id="GO:0015031">
    <property type="term" value="P:protein transport"/>
    <property type="evidence" value="ECO:0007669"/>
    <property type="project" value="UniProtKB-UniRule"/>
</dbReference>
<comment type="similarity">
    <text evidence="2 12 14">Belongs to the FKBP-type PPIase family. Tig subfamily.</text>
</comment>
<evidence type="ECO:0000313" key="19">
    <source>
        <dbReference type="Proteomes" id="UP000053797"/>
    </source>
</evidence>
<evidence type="ECO:0000256" key="13">
    <source>
        <dbReference type="PROSITE-ProRule" id="PRU00277"/>
    </source>
</evidence>
<gene>
    <name evidence="12 16" type="primary">tig</name>
    <name evidence="16" type="ORF">AS033_03150</name>
    <name evidence="17" type="ORF">RSA11_11090</name>
    <name evidence="18" type="ORF">SZL87_04115</name>
</gene>
<dbReference type="OrthoDB" id="9767721at2"/>
<organism evidence="16 19">
    <name type="scientific">Exiguobacterium indicum</name>
    <dbReference type="NCBI Taxonomy" id="296995"/>
    <lineage>
        <taxon>Bacteria</taxon>
        <taxon>Bacillati</taxon>
        <taxon>Bacillota</taxon>
        <taxon>Bacilli</taxon>
        <taxon>Bacillales</taxon>
        <taxon>Bacillales Family XII. Incertae Sedis</taxon>
        <taxon>Exiguobacterium</taxon>
    </lineage>
</organism>
<dbReference type="EMBL" id="JBAWKY010000001">
    <property type="protein sequence ID" value="MEI4461611.1"/>
    <property type="molecule type" value="Genomic_DNA"/>
</dbReference>
<name>A0A0V8GJC8_9BACL</name>
<proteinExistence type="inferred from homology"/>
<keyword evidence="9 12" id="KW-0131">Cell cycle</keyword>
<comment type="caution">
    <text evidence="16">The sequence shown here is derived from an EMBL/GenBank/DDBJ whole genome shotgun (WGS) entry which is preliminary data.</text>
</comment>
<evidence type="ECO:0000256" key="12">
    <source>
        <dbReference type="HAMAP-Rule" id="MF_00303"/>
    </source>
</evidence>
<evidence type="ECO:0000259" key="15">
    <source>
        <dbReference type="PROSITE" id="PS50059"/>
    </source>
</evidence>
<dbReference type="InterPro" id="IPR027304">
    <property type="entry name" value="Trigger_fact/SurA_dom_sf"/>
</dbReference>
<dbReference type="EMBL" id="LDQV01000025">
    <property type="protein sequence ID" value="KTR26248.1"/>
    <property type="molecule type" value="Genomic_DNA"/>
</dbReference>
<evidence type="ECO:0000256" key="4">
    <source>
        <dbReference type="ARBA" id="ARBA00016902"/>
    </source>
</evidence>
<dbReference type="Proteomes" id="UP000072605">
    <property type="component" value="Unassembled WGS sequence"/>
</dbReference>
<keyword evidence="8 12" id="KW-0413">Isomerase</keyword>
<evidence type="ECO:0000313" key="18">
    <source>
        <dbReference type="EMBL" id="MEI4461611.1"/>
    </source>
</evidence>
<dbReference type="PIRSF" id="PIRSF003095">
    <property type="entry name" value="Trigger_factor"/>
    <property type="match status" value="1"/>
</dbReference>
<dbReference type="GO" id="GO:0051083">
    <property type="term" value="P:'de novo' cotranslational protein folding"/>
    <property type="evidence" value="ECO:0007669"/>
    <property type="project" value="TreeGrafter"/>
</dbReference>
<dbReference type="PROSITE" id="PS50059">
    <property type="entry name" value="FKBP_PPIASE"/>
    <property type="match status" value="1"/>
</dbReference>
<keyword evidence="21" id="KW-1185">Reference proteome</keyword>
<dbReference type="Proteomes" id="UP000053797">
    <property type="component" value="Unassembled WGS sequence"/>
</dbReference>
<dbReference type="PANTHER" id="PTHR30560:SF3">
    <property type="entry name" value="TRIGGER FACTOR-LIKE PROTEIN TIG, CHLOROPLASTIC"/>
    <property type="match status" value="1"/>
</dbReference>
<dbReference type="Gene3D" id="3.10.50.40">
    <property type="match status" value="1"/>
</dbReference>
<dbReference type="Proteomes" id="UP001387110">
    <property type="component" value="Unassembled WGS sequence"/>
</dbReference>
<evidence type="ECO:0000313" key="16">
    <source>
        <dbReference type="EMBL" id="KSU50392.1"/>
    </source>
</evidence>
<comment type="catalytic activity">
    <reaction evidence="1 12 13">
        <text>[protein]-peptidylproline (omega=180) = [protein]-peptidylproline (omega=0)</text>
        <dbReference type="Rhea" id="RHEA:16237"/>
        <dbReference type="Rhea" id="RHEA-COMP:10747"/>
        <dbReference type="Rhea" id="RHEA-COMP:10748"/>
        <dbReference type="ChEBI" id="CHEBI:83833"/>
        <dbReference type="ChEBI" id="CHEBI:83834"/>
        <dbReference type="EC" id="5.2.1.8"/>
    </reaction>
</comment>
<dbReference type="FunFam" id="3.10.50.40:FF:000001">
    <property type="entry name" value="Trigger factor"/>
    <property type="match status" value="1"/>
</dbReference>
<dbReference type="GO" id="GO:0003755">
    <property type="term" value="F:peptidyl-prolyl cis-trans isomerase activity"/>
    <property type="evidence" value="ECO:0007669"/>
    <property type="project" value="UniProtKB-UniRule"/>
</dbReference>
<dbReference type="SUPFAM" id="SSF109998">
    <property type="entry name" value="Triger factor/SurA peptide-binding domain-like"/>
    <property type="match status" value="1"/>
</dbReference>
<dbReference type="SUPFAM" id="SSF102735">
    <property type="entry name" value="Trigger factor ribosome-binding domain"/>
    <property type="match status" value="1"/>
</dbReference>
<protein>
    <recommendedName>
        <fullName evidence="4 12">Trigger factor</fullName>
        <shortName evidence="12">TF</shortName>
        <ecNumber evidence="3 12">5.2.1.8</ecNumber>
    </recommendedName>
    <alternativeName>
        <fullName evidence="11 12">PPIase</fullName>
    </alternativeName>
</protein>
<comment type="subcellular location">
    <subcellularLocation>
        <location evidence="12">Cytoplasm</location>
    </subcellularLocation>
    <text evidence="12">About half TF is bound to the ribosome near the polypeptide exit tunnel while the other half is free in the cytoplasm.</text>
</comment>
<dbReference type="HAMAP" id="MF_00303">
    <property type="entry name" value="Trigger_factor_Tig"/>
    <property type="match status" value="1"/>
</dbReference>
<accession>A0A0V8GJC8</accession>
<evidence type="ECO:0000256" key="9">
    <source>
        <dbReference type="ARBA" id="ARBA00023306"/>
    </source>
</evidence>
<dbReference type="GO" id="GO:0043022">
    <property type="term" value="F:ribosome binding"/>
    <property type="evidence" value="ECO:0007669"/>
    <property type="project" value="TreeGrafter"/>
</dbReference>
<dbReference type="GO" id="GO:0044183">
    <property type="term" value="F:protein folding chaperone"/>
    <property type="evidence" value="ECO:0007669"/>
    <property type="project" value="TreeGrafter"/>
</dbReference>
<dbReference type="NCBIfam" id="TIGR00115">
    <property type="entry name" value="tig"/>
    <property type="match status" value="1"/>
</dbReference>
<dbReference type="InterPro" id="IPR001179">
    <property type="entry name" value="PPIase_FKBP_dom"/>
</dbReference>
<evidence type="ECO:0000256" key="7">
    <source>
        <dbReference type="ARBA" id="ARBA00023186"/>
    </source>
</evidence>
<keyword evidence="12" id="KW-0963">Cytoplasm</keyword>
<evidence type="ECO:0000256" key="11">
    <source>
        <dbReference type="ARBA" id="ARBA00029986"/>
    </source>
</evidence>
<dbReference type="AlphaFoldDB" id="A0A0V8GJC8"/>
<dbReference type="GO" id="GO:0005737">
    <property type="term" value="C:cytoplasm"/>
    <property type="evidence" value="ECO:0007669"/>
    <property type="project" value="UniProtKB-SubCell"/>
</dbReference>
<evidence type="ECO:0000256" key="2">
    <source>
        <dbReference type="ARBA" id="ARBA00005464"/>
    </source>
</evidence>
<feature type="domain" description="PPIase FKBP-type" evidence="15">
    <location>
        <begin position="163"/>
        <end position="248"/>
    </location>
</feature>
<dbReference type="GO" id="GO:0043335">
    <property type="term" value="P:protein unfolding"/>
    <property type="evidence" value="ECO:0007669"/>
    <property type="project" value="TreeGrafter"/>
</dbReference>
<dbReference type="EMBL" id="LNQL01000001">
    <property type="protein sequence ID" value="KSU50392.1"/>
    <property type="molecule type" value="Genomic_DNA"/>
</dbReference>
<comment type="function">
    <text evidence="10 12">Involved in protein export. Acts as a chaperone by maintaining the newly synthesized protein in an open conformation. Functions as a peptidyl-prolyl cis-trans isomerase.</text>
</comment>
<reference evidence="18 21" key="3">
    <citation type="submission" date="2023-12" db="EMBL/GenBank/DDBJ databases">
        <authorList>
            <person name="Easwaran N."/>
            <person name="Lazarus H.P.S."/>
        </authorList>
    </citation>
    <scope>NUCLEOTIDE SEQUENCE [LARGE SCALE GENOMIC DNA]</scope>
    <source>
        <strain evidence="18 21">VIT-2023</strain>
    </source>
</reference>
<dbReference type="SMR" id="A0A0V8GJC8"/>
<dbReference type="InterPro" id="IPR008880">
    <property type="entry name" value="Trigger_fac_C"/>
</dbReference>
<keyword evidence="6 12" id="KW-0697">Rotamase</keyword>
<dbReference type="InterPro" id="IPR046357">
    <property type="entry name" value="PPIase_dom_sf"/>
</dbReference>
<dbReference type="GeneID" id="90837398"/>
<dbReference type="Gene3D" id="3.30.70.1050">
    <property type="entry name" value="Trigger factor ribosome-binding domain"/>
    <property type="match status" value="1"/>
</dbReference>
<dbReference type="InterPro" id="IPR005215">
    <property type="entry name" value="Trig_fac"/>
</dbReference>
<evidence type="ECO:0000313" key="20">
    <source>
        <dbReference type="Proteomes" id="UP000072605"/>
    </source>
</evidence>
<evidence type="ECO:0000256" key="6">
    <source>
        <dbReference type="ARBA" id="ARBA00023110"/>
    </source>
</evidence>
<dbReference type="GO" id="GO:0051301">
    <property type="term" value="P:cell division"/>
    <property type="evidence" value="ECO:0007669"/>
    <property type="project" value="UniProtKB-KW"/>
</dbReference>
<dbReference type="PANTHER" id="PTHR30560">
    <property type="entry name" value="TRIGGER FACTOR CHAPERONE AND PEPTIDYL-PROLYL CIS/TRANS ISOMERASE"/>
    <property type="match status" value="1"/>
</dbReference>